<keyword evidence="3" id="KW-1185">Reference proteome</keyword>
<dbReference type="KEGG" id="dmm:dnm_002730"/>
<organism evidence="2 3">
    <name type="scientific">Desulfonema magnum</name>
    <dbReference type="NCBI Taxonomy" id="45655"/>
    <lineage>
        <taxon>Bacteria</taxon>
        <taxon>Pseudomonadati</taxon>
        <taxon>Thermodesulfobacteriota</taxon>
        <taxon>Desulfobacteria</taxon>
        <taxon>Desulfobacterales</taxon>
        <taxon>Desulfococcaceae</taxon>
        <taxon>Desulfonema</taxon>
    </lineage>
</organism>
<sequence>MTQAKNFYDSGTPENKGSAFWLSPGSVPMKSEGYILSPMRMGESHQILSLRKRGTG</sequence>
<evidence type="ECO:0000313" key="2">
    <source>
        <dbReference type="EMBL" id="QTA84279.1"/>
    </source>
</evidence>
<gene>
    <name evidence="2" type="ORF">dnm_002730</name>
</gene>
<proteinExistence type="predicted"/>
<dbReference type="Proteomes" id="UP000663722">
    <property type="component" value="Chromosome"/>
</dbReference>
<dbReference type="EMBL" id="CP061800">
    <property type="protein sequence ID" value="QTA84279.1"/>
    <property type="molecule type" value="Genomic_DNA"/>
</dbReference>
<protein>
    <submittedName>
        <fullName evidence="2">Uncharacterized protein</fullName>
    </submittedName>
</protein>
<evidence type="ECO:0000313" key="3">
    <source>
        <dbReference type="Proteomes" id="UP000663722"/>
    </source>
</evidence>
<reference evidence="2" key="1">
    <citation type="journal article" date="2021" name="Microb. Physiol.">
        <title>Proteogenomic Insights into the Physiology of Marine, Sulfate-Reducing, Filamentous Desulfonema limicola and Desulfonema magnum.</title>
        <authorList>
            <person name="Schnaars V."/>
            <person name="Wohlbrand L."/>
            <person name="Scheve S."/>
            <person name="Hinrichs C."/>
            <person name="Reinhardt R."/>
            <person name="Rabus R."/>
        </authorList>
    </citation>
    <scope>NUCLEOTIDE SEQUENCE</scope>
    <source>
        <strain evidence="2">4be13</strain>
    </source>
</reference>
<feature type="region of interest" description="Disordered" evidence="1">
    <location>
        <begin position="1"/>
        <end position="22"/>
    </location>
</feature>
<name>A0A975BFK1_9BACT</name>
<accession>A0A975BFK1</accession>
<dbReference type="AlphaFoldDB" id="A0A975BFK1"/>
<evidence type="ECO:0000256" key="1">
    <source>
        <dbReference type="SAM" id="MobiDB-lite"/>
    </source>
</evidence>